<organism evidence="4 5">
    <name type="scientific">Pseudolactococcus carnosus</name>
    <dbReference type="NCBI Taxonomy" id="2749961"/>
    <lineage>
        <taxon>Bacteria</taxon>
        <taxon>Bacillati</taxon>
        <taxon>Bacillota</taxon>
        <taxon>Bacilli</taxon>
        <taxon>Lactobacillales</taxon>
        <taxon>Streptococcaceae</taxon>
        <taxon>Pseudolactococcus</taxon>
    </lineage>
</organism>
<dbReference type="SUPFAM" id="SSF53448">
    <property type="entry name" value="Nucleotide-diphospho-sugar transferases"/>
    <property type="match status" value="1"/>
</dbReference>
<evidence type="ECO:0000313" key="4">
    <source>
        <dbReference type="EMBL" id="MCJ1990412.1"/>
    </source>
</evidence>
<gene>
    <name evidence="4" type="ORF">GYN21_09320</name>
</gene>
<reference evidence="4 5" key="1">
    <citation type="journal article" date="2022" name="Microbiol. Res.">
        <title>Comparative genome analysis, predicted lifestyle and antimicrobial strategies of Lactococcus carnosus and Lactococcus paracarnosus isolated from meat.</title>
        <authorList>
            <person name="Werum V."/>
            <person name="Ehrmann M."/>
            <person name="Vogel R."/>
            <person name="Hilgarth M."/>
        </authorList>
    </citation>
    <scope>NUCLEOTIDE SEQUENCE [LARGE SCALE GENOMIC DNA]</scope>
    <source>
        <strain evidence="4 5">TMW22177</strain>
    </source>
</reference>
<dbReference type="EMBL" id="JAAECS010000010">
    <property type="protein sequence ID" value="MCJ1990412.1"/>
    <property type="molecule type" value="Genomic_DNA"/>
</dbReference>
<name>A0ABT0AUW3_9LACT</name>
<proteinExistence type="predicted"/>
<dbReference type="Proteomes" id="UP001522450">
    <property type="component" value="Unassembled WGS sequence"/>
</dbReference>
<keyword evidence="5" id="KW-1185">Reference proteome</keyword>
<dbReference type="InterPro" id="IPR029044">
    <property type="entry name" value="Nucleotide-diphossugar_trans"/>
</dbReference>
<dbReference type="InterPro" id="IPR001173">
    <property type="entry name" value="Glyco_trans_2-like"/>
</dbReference>
<feature type="domain" description="Glycosyltransferase 2-like" evidence="3">
    <location>
        <begin position="7"/>
        <end position="136"/>
    </location>
</feature>
<dbReference type="Gene3D" id="3.90.550.10">
    <property type="entry name" value="Spore Coat Polysaccharide Biosynthesis Protein SpsA, Chain A"/>
    <property type="match status" value="1"/>
</dbReference>
<dbReference type="Pfam" id="PF00535">
    <property type="entry name" value="Glycos_transf_2"/>
    <property type="match status" value="1"/>
</dbReference>
<dbReference type="PANTHER" id="PTHR22916:SF51">
    <property type="entry name" value="GLYCOSYLTRANSFERASE EPSH-RELATED"/>
    <property type="match status" value="1"/>
</dbReference>
<accession>A0ABT0AUW3</accession>
<dbReference type="CDD" id="cd00761">
    <property type="entry name" value="Glyco_tranf_GTA_type"/>
    <property type="match status" value="1"/>
</dbReference>
<evidence type="ECO:0000313" key="5">
    <source>
        <dbReference type="Proteomes" id="UP001522450"/>
    </source>
</evidence>
<keyword evidence="1" id="KW-0328">Glycosyltransferase</keyword>
<evidence type="ECO:0000256" key="2">
    <source>
        <dbReference type="ARBA" id="ARBA00022679"/>
    </source>
</evidence>
<keyword evidence="2" id="KW-0808">Transferase</keyword>
<sequence length="315" mass="36463">MEEDKVSVIVPVYNVEEYIRECIKSIQVQTYSNLEIIVVNDGTKDKSIEIIKDLIEMDSRIRVISQPNQGLSAARNTGIENATGKYVAMIDSDDKIKPNFIEHLYTQAVKFDANIVRGSFRDFDGNIPDGWISDFTTDQKLGLNVLNEFLDNNTSFVVWSSLYNIDFLNTHNLRFIPGILLEDGDFTTRAYLKAEKVVTTDYKDYQYRIRPGSILTSNNAKRMSESEEIVIREFLKKLSITKSSRIRNVLQKAIYSFMRDWTRILTKNHIKLNKNVTCFDEALQSTKYIRAARPFKERLKFNTKVAIIKIKNLKK</sequence>
<evidence type="ECO:0000259" key="3">
    <source>
        <dbReference type="Pfam" id="PF00535"/>
    </source>
</evidence>
<comment type="caution">
    <text evidence="4">The sequence shown here is derived from an EMBL/GenBank/DDBJ whole genome shotgun (WGS) entry which is preliminary data.</text>
</comment>
<dbReference type="PANTHER" id="PTHR22916">
    <property type="entry name" value="GLYCOSYLTRANSFERASE"/>
    <property type="match status" value="1"/>
</dbReference>
<evidence type="ECO:0000256" key="1">
    <source>
        <dbReference type="ARBA" id="ARBA00022676"/>
    </source>
</evidence>
<protein>
    <submittedName>
        <fullName evidence="4">Glycosyltransferase</fullName>
    </submittedName>
</protein>